<organism evidence="4">
    <name type="scientific">Diabrotica virgifera virgifera</name>
    <name type="common">western corn rootworm</name>
    <dbReference type="NCBI Taxonomy" id="50390"/>
    <lineage>
        <taxon>Eukaryota</taxon>
        <taxon>Metazoa</taxon>
        <taxon>Ecdysozoa</taxon>
        <taxon>Arthropoda</taxon>
        <taxon>Hexapoda</taxon>
        <taxon>Insecta</taxon>
        <taxon>Pterygota</taxon>
        <taxon>Neoptera</taxon>
        <taxon>Endopterygota</taxon>
        <taxon>Coleoptera</taxon>
        <taxon>Polyphaga</taxon>
        <taxon>Cucujiformia</taxon>
        <taxon>Chrysomeloidea</taxon>
        <taxon>Chrysomelidae</taxon>
        <taxon>Galerucinae</taxon>
        <taxon>Diabroticina</taxon>
        <taxon>Diabroticites</taxon>
        <taxon>Diabrotica</taxon>
    </lineage>
</organism>
<evidence type="ECO:0000313" key="4">
    <source>
        <dbReference type="RefSeq" id="XP_028155269.1"/>
    </source>
</evidence>
<dbReference type="Pfam" id="PF13359">
    <property type="entry name" value="DDE_Tnp_4"/>
    <property type="match status" value="1"/>
</dbReference>
<name>A0A6P7H144_DIAVI</name>
<dbReference type="RefSeq" id="XP_028155269.1">
    <property type="nucleotide sequence ID" value="XM_028299468.1"/>
</dbReference>
<dbReference type="AlphaFoldDB" id="A0A6P7H144"/>
<dbReference type="InParanoid" id="A0A6P7H144"/>
<feature type="non-terminal residue" evidence="4">
    <location>
        <position position="141"/>
    </location>
</feature>
<sequence>FLASGDSMVSISYSFLIGTSTVIHIIRETCKVMWDCLNEEVLLKPTPEVWLQIDNGFLDKWHLPHCVGAIDGKHIIQAPPKLVQLITIIRNHYYSIVLLAVCDAYYKFTLVDIGSEGRHSDGGILKNSNIGQLLFNNQLSN</sequence>
<evidence type="ECO:0000259" key="3">
    <source>
        <dbReference type="Pfam" id="PF13359"/>
    </source>
</evidence>
<accession>A0A6P7H144</accession>
<dbReference type="InterPro" id="IPR027806">
    <property type="entry name" value="HARBI1_dom"/>
</dbReference>
<dbReference type="GO" id="GO:0046872">
    <property type="term" value="F:metal ion binding"/>
    <property type="evidence" value="ECO:0007669"/>
    <property type="project" value="UniProtKB-KW"/>
</dbReference>
<feature type="domain" description="DDE Tnp4" evidence="3">
    <location>
        <begin position="88"/>
        <end position="134"/>
    </location>
</feature>
<feature type="non-terminal residue" evidence="4">
    <location>
        <position position="1"/>
    </location>
</feature>
<evidence type="ECO:0000256" key="1">
    <source>
        <dbReference type="ARBA" id="ARBA00001968"/>
    </source>
</evidence>
<reference evidence="4" key="1">
    <citation type="submission" date="2025-08" db="UniProtKB">
        <authorList>
            <consortium name="RefSeq"/>
        </authorList>
    </citation>
    <scope>IDENTIFICATION</scope>
    <source>
        <tissue evidence="4">Whole insect</tissue>
    </source>
</reference>
<proteinExistence type="predicted"/>
<protein>
    <submittedName>
        <fullName evidence="4">Protein ANTAGONIST OF LIKE HETEROCHROMATIN PROTEIN 1-like</fullName>
    </submittedName>
</protein>
<comment type="cofactor">
    <cofactor evidence="1">
        <name>a divalent metal cation</name>
        <dbReference type="ChEBI" id="CHEBI:60240"/>
    </cofactor>
</comment>
<evidence type="ECO:0000256" key="2">
    <source>
        <dbReference type="ARBA" id="ARBA00022723"/>
    </source>
</evidence>
<gene>
    <name evidence="4" type="primary">LOC114349038</name>
</gene>
<keyword evidence="2" id="KW-0479">Metal-binding</keyword>